<dbReference type="InterPro" id="IPR012327">
    <property type="entry name" value="MeTrfase_D12"/>
</dbReference>
<dbReference type="Gene3D" id="3.40.50.150">
    <property type="entry name" value="Vaccinia Virus protein VP39"/>
    <property type="match status" value="1"/>
</dbReference>
<dbReference type="EC" id="2.1.1.72" evidence="2"/>
<evidence type="ECO:0000313" key="7">
    <source>
        <dbReference type="EMBL" id="NUU52991.1"/>
    </source>
</evidence>
<reference evidence="7 8" key="1">
    <citation type="submission" date="2020-05" db="EMBL/GenBank/DDBJ databases">
        <title>Genome Sequencing of Type Strains.</title>
        <authorList>
            <person name="Lemaire J.F."/>
            <person name="Inderbitzin P."/>
            <person name="Gregorio O.A."/>
            <person name="Collins S.B."/>
            <person name="Wespe N."/>
            <person name="Knight-Connoni V."/>
        </authorList>
    </citation>
    <scope>NUCLEOTIDE SEQUENCE [LARGE SCALE GENOMIC DNA]</scope>
    <source>
        <strain evidence="7 8">DSM 19942</strain>
    </source>
</reference>
<dbReference type="InterPro" id="IPR023095">
    <property type="entry name" value="Ade_MeTrfase_dom_2"/>
</dbReference>
<name>A0ABX2MGG0_9BACL</name>
<dbReference type="SUPFAM" id="SSF53335">
    <property type="entry name" value="S-adenosyl-L-methionine-dependent methyltransferases"/>
    <property type="match status" value="1"/>
</dbReference>
<dbReference type="EMBL" id="JABMCC010000089">
    <property type="protein sequence ID" value="NUU52991.1"/>
    <property type="molecule type" value="Genomic_DNA"/>
</dbReference>
<dbReference type="Proteomes" id="UP000577724">
    <property type="component" value="Unassembled WGS sequence"/>
</dbReference>
<keyword evidence="8" id="KW-1185">Reference proteome</keyword>
<dbReference type="InterPro" id="IPR029063">
    <property type="entry name" value="SAM-dependent_MTases_sf"/>
</dbReference>
<gene>
    <name evidence="7" type="ORF">HP548_02630</name>
</gene>
<dbReference type="GO" id="GO:0032259">
    <property type="term" value="P:methylation"/>
    <property type="evidence" value="ECO:0007669"/>
    <property type="project" value="UniProtKB-KW"/>
</dbReference>
<evidence type="ECO:0000256" key="4">
    <source>
        <dbReference type="ARBA" id="ARBA00022679"/>
    </source>
</evidence>
<dbReference type="Pfam" id="PF02086">
    <property type="entry name" value="MethyltransfD12"/>
    <property type="match status" value="1"/>
</dbReference>
<keyword evidence="3 7" id="KW-0489">Methyltransferase</keyword>
<comment type="catalytic activity">
    <reaction evidence="6">
        <text>a 2'-deoxyadenosine in DNA + S-adenosyl-L-methionine = an N(6)-methyl-2'-deoxyadenosine in DNA + S-adenosyl-L-homocysteine + H(+)</text>
        <dbReference type="Rhea" id="RHEA:15197"/>
        <dbReference type="Rhea" id="RHEA-COMP:12418"/>
        <dbReference type="Rhea" id="RHEA-COMP:12419"/>
        <dbReference type="ChEBI" id="CHEBI:15378"/>
        <dbReference type="ChEBI" id="CHEBI:57856"/>
        <dbReference type="ChEBI" id="CHEBI:59789"/>
        <dbReference type="ChEBI" id="CHEBI:90615"/>
        <dbReference type="ChEBI" id="CHEBI:90616"/>
        <dbReference type="EC" id="2.1.1.72"/>
    </reaction>
</comment>
<comment type="similarity">
    <text evidence="1">Belongs to the N(4)/N(6)-methyltransferase family.</text>
</comment>
<dbReference type="PRINTS" id="PR00505">
    <property type="entry name" value="D12N6MTFRASE"/>
</dbReference>
<dbReference type="GO" id="GO:0008168">
    <property type="term" value="F:methyltransferase activity"/>
    <property type="evidence" value="ECO:0007669"/>
    <property type="project" value="UniProtKB-KW"/>
</dbReference>
<proteinExistence type="inferred from homology"/>
<dbReference type="PANTHER" id="PTHR30481">
    <property type="entry name" value="DNA ADENINE METHYLASE"/>
    <property type="match status" value="1"/>
</dbReference>
<sequence length="326" mass="37501">MILECSYCGLTGPSEEAEIDSYNQGFWCGNCDSYTYFDPSKAHKFTLLLETKSKLPNIPPVVSSDIKFKKQLSCFRYPGGKSKMIPIIYSKIRKEQCKQLVGAYAGGASAELALLEAGVFEKLVLNDYDFGIYALYWTIKHAPYDLIYRLQSSSSPTVKDYFHAQKIIKKDYPNCNILDAAWYTLIVNRLAYSGIYKANPLGGKNGKRSDLLSRWNPNGLIKRIKEIHELSDRITILNEDACNLIEEYYWHEETTIFVDPPFVQKGEDLYRCYYQKQDHIDLCVLLESLHSGMPGADIIVTYDNDPLIRDLYYIPETETIHRYYSI</sequence>
<evidence type="ECO:0000256" key="2">
    <source>
        <dbReference type="ARBA" id="ARBA00011900"/>
    </source>
</evidence>
<keyword evidence="5" id="KW-0949">S-adenosyl-L-methionine</keyword>
<evidence type="ECO:0000256" key="5">
    <source>
        <dbReference type="ARBA" id="ARBA00022691"/>
    </source>
</evidence>
<evidence type="ECO:0000256" key="6">
    <source>
        <dbReference type="ARBA" id="ARBA00047942"/>
    </source>
</evidence>
<dbReference type="PANTHER" id="PTHR30481:SF2">
    <property type="entry name" value="SITE-SPECIFIC DNA-METHYLTRANSFERASE (ADENINE-SPECIFIC)"/>
    <property type="match status" value="1"/>
</dbReference>
<comment type="caution">
    <text evidence="7">The sequence shown here is derived from an EMBL/GenBank/DDBJ whole genome shotgun (WGS) entry which is preliminary data.</text>
</comment>
<protein>
    <recommendedName>
        <fullName evidence="2">site-specific DNA-methyltransferase (adenine-specific)</fullName>
        <ecNumber evidence="2">2.1.1.72</ecNumber>
    </recommendedName>
</protein>
<accession>A0ABX2MGG0</accession>
<evidence type="ECO:0000313" key="8">
    <source>
        <dbReference type="Proteomes" id="UP000577724"/>
    </source>
</evidence>
<dbReference type="Gene3D" id="1.10.1020.10">
    <property type="entry name" value="Adenine-specific Methyltransferase, Domain 2"/>
    <property type="match status" value="1"/>
</dbReference>
<keyword evidence="4" id="KW-0808">Transferase</keyword>
<dbReference type="RefSeq" id="WP_175380801.1">
    <property type="nucleotide sequence ID" value="NZ_CBCRYD010000020.1"/>
</dbReference>
<evidence type="ECO:0000256" key="1">
    <source>
        <dbReference type="ARBA" id="ARBA00006594"/>
    </source>
</evidence>
<dbReference type="GeneID" id="97129584"/>
<evidence type="ECO:0000256" key="3">
    <source>
        <dbReference type="ARBA" id="ARBA00022603"/>
    </source>
</evidence>
<organism evidence="7 8">
    <name type="scientific">Paenibacillus taichungensis</name>
    <dbReference type="NCBI Taxonomy" id="484184"/>
    <lineage>
        <taxon>Bacteria</taxon>
        <taxon>Bacillati</taxon>
        <taxon>Bacillota</taxon>
        <taxon>Bacilli</taxon>
        <taxon>Bacillales</taxon>
        <taxon>Paenibacillaceae</taxon>
        <taxon>Paenibacillus</taxon>
    </lineage>
</organism>